<protein>
    <submittedName>
        <fullName evidence="1 2">HicB family RNase H-like nuclease</fullName>
    </submittedName>
</protein>
<proteinExistence type="predicted"/>
<accession>A0A2U1AMZ8</accession>
<name>A0A2U1AMZ8_9BURK</name>
<evidence type="ECO:0000313" key="4">
    <source>
        <dbReference type="Proteomes" id="UP000533533"/>
    </source>
</evidence>
<evidence type="ECO:0000313" key="2">
    <source>
        <dbReference type="EMBL" id="PYE14858.1"/>
    </source>
</evidence>
<dbReference type="GO" id="GO:0006355">
    <property type="term" value="P:regulation of DNA-templated transcription"/>
    <property type="evidence" value="ECO:0007669"/>
    <property type="project" value="InterPro"/>
</dbReference>
<dbReference type="InterPro" id="IPR008651">
    <property type="entry name" value="Uncharacterised_HicB"/>
</dbReference>
<dbReference type="SUPFAM" id="SSF47598">
    <property type="entry name" value="Ribbon-helix-helix"/>
    <property type="match status" value="1"/>
</dbReference>
<reference evidence="2 3" key="1">
    <citation type="submission" date="2018-06" db="EMBL/GenBank/DDBJ databases">
        <title>Genomic Encyclopedia of Type Strains, Phase IV (KMG-V): Genome sequencing to study the core and pangenomes of soil and plant-associated prokaryotes.</title>
        <authorList>
            <person name="Whitman W."/>
        </authorList>
    </citation>
    <scope>NUCLEOTIDE SEQUENCE [LARGE SCALE GENOMIC DNA]</scope>
    <source>
        <strain evidence="2 3">SRCL-318</strain>
        <strain evidence="1 4">SRMrh-85</strain>
    </source>
</reference>
<dbReference type="InterPro" id="IPR035069">
    <property type="entry name" value="TTHA1013/TTHA0281-like"/>
</dbReference>
<dbReference type="Proteomes" id="UP000247772">
    <property type="component" value="Unassembled WGS sequence"/>
</dbReference>
<sequence length="118" mass="12925">MNTMHHNGYTARVEFDERDNIFVGRVLGVNSIISFHGESVAELRTAFVEAVDDYLSDCRERGVSPDKPASGRLMLRIDPGIHAAIGVAASAAGESINQWSEHVLRRAVNEAMNHNAHA</sequence>
<keyword evidence="4" id="KW-1185">Reference proteome</keyword>
<dbReference type="EMBL" id="QJSQ01000036">
    <property type="protein sequence ID" value="PYE14858.1"/>
    <property type="molecule type" value="Genomic_DNA"/>
</dbReference>
<comment type="caution">
    <text evidence="2">The sequence shown here is derived from an EMBL/GenBank/DDBJ whole genome shotgun (WGS) entry which is preliminary data.</text>
</comment>
<dbReference type="Proteomes" id="UP000533533">
    <property type="component" value="Unassembled WGS sequence"/>
</dbReference>
<dbReference type="AlphaFoldDB" id="A0A2U1AMZ8"/>
<dbReference type="Pfam" id="PF05534">
    <property type="entry name" value="HicB"/>
    <property type="match status" value="1"/>
</dbReference>
<dbReference type="InterPro" id="IPR010985">
    <property type="entry name" value="Ribbon_hlx_hlx"/>
</dbReference>
<organism evidence="2 3">
    <name type="scientific">Paraburkholderia silvatlantica</name>
    <dbReference type="NCBI Taxonomy" id="321895"/>
    <lineage>
        <taxon>Bacteria</taxon>
        <taxon>Pseudomonadati</taxon>
        <taxon>Pseudomonadota</taxon>
        <taxon>Betaproteobacteria</taxon>
        <taxon>Burkholderiales</taxon>
        <taxon>Burkholderiaceae</taxon>
        <taxon>Paraburkholderia</taxon>
    </lineage>
</organism>
<dbReference type="EMBL" id="JACHVZ010000003">
    <property type="protein sequence ID" value="MBB2926584.1"/>
    <property type="molecule type" value="Genomic_DNA"/>
</dbReference>
<evidence type="ECO:0000313" key="1">
    <source>
        <dbReference type="EMBL" id="MBB2926584.1"/>
    </source>
</evidence>
<dbReference type="RefSeq" id="WP_110382875.1">
    <property type="nucleotide sequence ID" value="NZ_JACHVZ010000003.1"/>
</dbReference>
<dbReference type="OrthoDB" id="5297106at2"/>
<gene>
    <name evidence="2" type="ORF">C7410_13629</name>
    <name evidence="1" type="ORF">FHX59_000993</name>
</gene>
<evidence type="ECO:0000313" key="3">
    <source>
        <dbReference type="Proteomes" id="UP000247772"/>
    </source>
</evidence>
<dbReference type="SUPFAM" id="SSF143100">
    <property type="entry name" value="TTHA1013/TTHA0281-like"/>
    <property type="match status" value="1"/>
</dbReference>